<organism evidence="1 2">
    <name type="scientific">Coemansia nantahalensis</name>
    <dbReference type="NCBI Taxonomy" id="2789366"/>
    <lineage>
        <taxon>Eukaryota</taxon>
        <taxon>Fungi</taxon>
        <taxon>Fungi incertae sedis</taxon>
        <taxon>Zoopagomycota</taxon>
        <taxon>Kickxellomycotina</taxon>
        <taxon>Kickxellomycetes</taxon>
        <taxon>Kickxellales</taxon>
        <taxon>Kickxellaceae</taxon>
        <taxon>Coemansia</taxon>
    </lineage>
</organism>
<accession>A0ACC1JSH1</accession>
<name>A0ACC1JSH1_9FUNG</name>
<reference evidence="1" key="1">
    <citation type="submission" date="2022-07" db="EMBL/GenBank/DDBJ databases">
        <title>Phylogenomic reconstructions and comparative analyses of Kickxellomycotina fungi.</title>
        <authorList>
            <person name="Reynolds N.K."/>
            <person name="Stajich J.E."/>
            <person name="Barry K."/>
            <person name="Grigoriev I.V."/>
            <person name="Crous P."/>
            <person name="Smith M.E."/>
        </authorList>
    </citation>
    <scope>NUCLEOTIDE SEQUENCE</scope>
    <source>
        <strain evidence="1">CBS 109366</strain>
    </source>
</reference>
<dbReference type="Proteomes" id="UP001140234">
    <property type="component" value="Unassembled WGS sequence"/>
</dbReference>
<dbReference type="EMBL" id="JANBUJ010001712">
    <property type="protein sequence ID" value="KAJ2766385.1"/>
    <property type="molecule type" value="Genomic_DNA"/>
</dbReference>
<proteinExistence type="predicted"/>
<gene>
    <name evidence="1" type="ORF">IWQ57_004388</name>
</gene>
<sequence>TAASGGERVVFEAVSGRAVRMLKFMSLTGSAIACTATAGALVAQMRGALEDGDLAPASLVAASAVSVASTVILTRMFGPFVTRITLVPPKRGAGVALDSHGLPKFDSMLAAAARPRASAAAAMKPLLSGQVTHDTALVLESPGLLGYTTRQSRVRVSELVPSAARFRTWNLSPAAREARKLAGAPTQLETFTVMWRSGGGATDMQAMEDIRSMIGTA</sequence>
<keyword evidence="2" id="KW-1185">Reference proteome</keyword>
<evidence type="ECO:0000313" key="2">
    <source>
        <dbReference type="Proteomes" id="UP001140234"/>
    </source>
</evidence>
<comment type="caution">
    <text evidence="1">The sequence shown here is derived from an EMBL/GenBank/DDBJ whole genome shotgun (WGS) entry which is preliminary data.</text>
</comment>
<feature type="non-terminal residue" evidence="1">
    <location>
        <position position="1"/>
    </location>
</feature>
<evidence type="ECO:0000313" key="1">
    <source>
        <dbReference type="EMBL" id="KAJ2766385.1"/>
    </source>
</evidence>
<protein>
    <submittedName>
        <fullName evidence="1">Uncharacterized protein</fullName>
    </submittedName>
</protein>